<organism evidence="2">
    <name type="scientific">marine sediment metagenome</name>
    <dbReference type="NCBI Taxonomy" id="412755"/>
    <lineage>
        <taxon>unclassified sequences</taxon>
        <taxon>metagenomes</taxon>
        <taxon>ecological metagenomes</taxon>
    </lineage>
</organism>
<feature type="region of interest" description="Disordered" evidence="1">
    <location>
        <begin position="121"/>
        <end position="149"/>
    </location>
</feature>
<sequence>MDTKGSTAIIVYPRGETPYRDFLLEVIDLVNGSTAIVVNNKADSKVATDYLGALKDRRMAIQAFKSDLLSPLRQRTTDINDAMKELLEPLEGAKKFVDGLILAFNEAEREKVRQADEIERRKQELAALEGKPAPEPAPQMPQPQALTQGEHTQSGERWLTKYELIDFSLVPDEYKKLDDTKVGQAVRASKGTIAIPGIRIFKEPIIVIPGIRIFKEPIIAIGRG</sequence>
<evidence type="ECO:0000256" key="1">
    <source>
        <dbReference type="SAM" id="MobiDB-lite"/>
    </source>
</evidence>
<dbReference type="AlphaFoldDB" id="A0A0F9JNA0"/>
<accession>A0A0F9JNA0</accession>
<comment type="caution">
    <text evidence="2">The sequence shown here is derived from an EMBL/GenBank/DDBJ whole genome shotgun (WGS) entry which is preliminary data.</text>
</comment>
<evidence type="ECO:0000313" key="2">
    <source>
        <dbReference type="EMBL" id="KKM71279.1"/>
    </source>
</evidence>
<protein>
    <submittedName>
        <fullName evidence="2">Uncharacterized protein</fullName>
    </submittedName>
</protein>
<dbReference type="EMBL" id="LAZR01009670">
    <property type="protein sequence ID" value="KKM71279.1"/>
    <property type="molecule type" value="Genomic_DNA"/>
</dbReference>
<proteinExistence type="predicted"/>
<name>A0A0F9JNA0_9ZZZZ</name>
<reference evidence="2" key="1">
    <citation type="journal article" date="2015" name="Nature">
        <title>Complex archaea that bridge the gap between prokaryotes and eukaryotes.</title>
        <authorList>
            <person name="Spang A."/>
            <person name="Saw J.H."/>
            <person name="Jorgensen S.L."/>
            <person name="Zaremba-Niedzwiedzka K."/>
            <person name="Martijn J."/>
            <person name="Lind A.E."/>
            <person name="van Eijk R."/>
            <person name="Schleper C."/>
            <person name="Guy L."/>
            <person name="Ettema T.J."/>
        </authorList>
    </citation>
    <scope>NUCLEOTIDE SEQUENCE</scope>
</reference>
<gene>
    <name evidence="2" type="ORF">LCGC14_1432180</name>
</gene>